<comment type="caution">
    <text evidence="1">The sequence shown here is derived from an EMBL/GenBank/DDBJ whole genome shotgun (WGS) entry which is preliminary data.</text>
</comment>
<gene>
    <name evidence="1" type="ORF">OPT61_g346</name>
</gene>
<name>A0ACC2IU45_9PLEO</name>
<dbReference type="EMBL" id="JAPHNI010000011">
    <property type="protein sequence ID" value="KAJ8118726.1"/>
    <property type="molecule type" value="Genomic_DNA"/>
</dbReference>
<sequence length="178" mass="20172">MEAHVDEMINAVSDPVQVSVSLPEMPTVDIAGIKALIKQEVIHRMEEKLDGLVDKAITARLRQLEPSRPLNKTNLDAFKTVNNFERRVLYQLNSLHLHEHTLNTALVKRLFQAPSQEADLSASFQQTTFGLQGTDSINSVLVSHVEMLVAKVERLERKVEELQQLAKEREAQLQYHAL</sequence>
<proteinExistence type="predicted"/>
<dbReference type="Proteomes" id="UP001153331">
    <property type="component" value="Unassembled WGS sequence"/>
</dbReference>
<keyword evidence="2" id="KW-1185">Reference proteome</keyword>
<protein>
    <submittedName>
        <fullName evidence="1">Uncharacterized protein</fullName>
    </submittedName>
</protein>
<organism evidence="1 2">
    <name type="scientific">Boeremia exigua</name>
    <dbReference type="NCBI Taxonomy" id="749465"/>
    <lineage>
        <taxon>Eukaryota</taxon>
        <taxon>Fungi</taxon>
        <taxon>Dikarya</taxon>
        <taxon>Ascomycota</taxon>
        <taxon>Pezizomycotina</taxon>
        <taxon>Dothideomycetes</taxon>
        <taxon>Pleosporomycetidae</taxon>
        <taxon>Pleosporales</taxon>
        <taxon>Pleosporineae</taxon>
        <taxon>Didymellaceae</taxon>
        <taxon>Boeremia</taxon>
    </lineage>
</organism>
<reference evidence="1" key="1">
    <citation type="submission" date="2022-11" db="EMBL/GenBank/DDBJ databases">
        <title>Genome Sequence of Boeremia exigua.</title>
        <authorList>
            <person name="Buettner E."/>
        </authorList>
    </citation>
    <scope>NUCLEOTIDE SEQUENCE</scope>
    <source>
        <strain evidence="1">CU02</strain>
    </source>
</reference>
<accession>A0ACC2IU45</accession>
<evidence type="ECO:0000313" key="1">
    <source>
        <dbReference type="EMBL" id="KAJ8118726.1"/>
    </source>
</evidence>
<evidence type="ECO:0000313" key="2">
    <source>
        <dbReference type="Proteomes" id="UP001153331"/>
    </source>
</evidence>